<evidence type="ECO:0000256" key="2">
    <source>
        <dbReference type="ARBA" id="ARBA00022741"/>
    </source>
</evidence>
<comment type="similarity">
    <text evidence="1">Belongs to the TRAFAC class TrmE-Era-EngA-EngB-Septin-like GTPase superfamily. AIG1/Toc34/Toc159-like paraseptin GTPase family. IAN subfamily.</text>
</comment>
<feature type="domain" description="AIG1-type G" evidence="4">
    <location>
        <begin position="204"/>
        <end position="334"/>
    </location>
</feature>
<dbReference type="InterPro" id="IPR006703">
    <property type="entry name" value="G_AIG1"/>
</dbReference>
<feature type="region of interest" description="Disordered" evidence="3">
    <location>
        <begin position="426"/>
        <end position="577"/>
    </location>
</feature>
<dbReference type="Proteomes" id="UP000677054">
    <property type="component" value="Unassembled WGS sequence"/>
</dbReference>
<dbReference type="PANTHER" id="PTHR32046:SF11">
    <property type="entry name" value="IMMUNE-ASSOCIATED NUCLEOTIDE-BINDING PROTEIN 10-LIKE"/>
    <property type="match status" value="1"/>
</dbReference>
<dbReference type="Pfam" id="PF04548">
    <property type="entry name" value="AIG1"/>
    <property type="match status" value="1"/>
</dbReference>
<dbReference type="SUPFAM" id="SSF52540">
    <property type="entry name" value="P-loop containing nucleoside triphosphate hydrolases"/>
    <property type="match status" value="1"/>
</dbReference>
<gene>
    <name evidence="5" type="ORF">DSTB1V02_LOCUS4713</name>
</gene>
<evidence type="ECO:0000256" key="3">
    <source>
        <dbReference type="SAM" id="MobiDB-lite"/>
    </source>
</evidence>
<keyword evidence="2" id="KW-0547">Nucleotide-binding</keyword>
<dbReference type="InterPro" id="IPR027417">
    <property type="entry name" value="P-loop_NTPase"/>
</dbReference>
<reference evidence="5" key="1">
    <citation type="submission" date="2020-11" db="EMBL/GenBank/DDBJ databases">
        <authorList>
            <person name="Tran Van P."/>
        </authorList>
    </citation>
    <scope>NUCLEOTIDE SEQUENCE</scope>
</reference>
<dbReference type="PANTHER" id="PTHR32046">
    <property type="entry name" value="G DOMAIN-CONTAINING PROTEIN"/>
    <property type="match status" value="1"/>
</dbReference>
<evidence type="ECO:0000259" key="4">
    <source>
        <dbReference type="Pfam" id="PF04548"/>
    </source>
</evidence>
<proteinExistence type="inferred from homology"/>
<dbReference type="Gene3D" id="3.40.50.300">
    <property type="entry name" value="P-loop containing nucleotide triphosphate hydrolases"/>
    <property type="match status" value="1"/>
</dbReference>
<evidence type="ECO:0000256" key="1">
    <source>
        <dbReference type="ARBA" id="ARBA00008535"/>
    </source>
</evidence>
<organism evidence="5">
    <name type="scientific">Darwinula stevensoni</name>
    <dbReference type="NCBI Taxonomy" id="69355"/>
    <lineage>
        <taxon>Eukaryota</taxon>
        <taxon>Metazoa</taxon>
        <taxon>Ecdysozoa</taxon>
        <taxon>Arthropoda</taxon>
        <taxon>Crustacea</taxon>
        <taxon>Oligostraca</taxon>
        <taxon>Ostracoda</taxon>
        <taxon>Podocopa</taxon>
        <taxon>Podocopida</taxon>
        <taxon>Darwinulocopina</taxon>
        <taxon>Darwinuloidea</taxon>
        <taxon>Darwinulidae</taxon>
        <taxon>Darwinula</taxon>
    </lineage>
</organism>
<sequence>MEAIDDILDCHSGELQRINIKKVLKEVLKNSSSSVIPKKDIEAHQLLRKCLRDEVCSFRYFINILLDRGHESLATTLEKGGFGIGWMSPKTHFHQFTSWSEVRLVNSPPAGTSTLARDTHAPGEFHRLGHQSSSKPSPVHLIRNDEILNFRDPLMGRKELHEELKRQSSQTRGEQDFPIYRLPFRSITAKDQYRLGEDEGELCLTVLLLGLIGSGKSMLMEVLGNYGLGVDFLDRYRFQVKEDGPTEKIISHTFFTRDKSRFPRPVTFIDTPGFQRGKPEMDQKLVEDIRAYICSKHEQGIHAIIYVVPGSQGRLTAEQKMVLRTMAQILGEETDEISYLFCTFADSKRLPVLESVKEAGFRCKIHFPVNSSSYFAKDKVEEMDESSSDESNNYPEEGAKAGSIDQLLWNMTTDGICKFIEDIQRNKPVSIQPPPGPPGGGEKERPCNQAVKTGKPDNNSGQNKIPDHQKEINSTRIRNEVNNGPPSKREPSVNNQENVKAKKERRPDNGRELSADKEVASSGTERTIQKEQGSCDGHNAQSNKEAKKNDKKNSFRGKRISKVDTGPENSGTTQKMEGTYGRSCYRWMLKIFRFEVMLFRVVGVGHAPPLCKFARLGMVSLPPNWLGQLSKTTAT</sequence>
<protein>
    <recommendedName>
        <fullName evidence="4">AIG1-type G domain-containing protein</fullName>
    </recommendedName>
</protein>
<dbReference type="EMBL" id="LR900238">
    <property type="protein sequence ID" value="CAD7244826.1"/>
    <property type="molecule type" value="Genomic_DNA"/>
</dbReference>
<feature type="compositionally biased region" description="Polar residues" evidence="3">
    <location>
        <begin position="521"/>
        <end position="532"/>
    </location>
</feature>
<dbReference type="EMBL" id="CAJPEV010000721">
    <property type="protein sequence ID" value="CAG0887898.1"/>
    <property type="molecule type" value="Genomic_DNA"/>
</dbReference>
<keyword evidence="6" id="KW-1185">Reference proteome</keyword>
<feature type="compositionally biased region" description="Basic and acidic residues" evidence="3">
    <location>
        <begin position="499"/>
        <end position="519"/>
    </location>
</feature>
<dbReference type="AlphaFoldDB" id="A0A7R8XCT3"/>
<dbReference type="GO" id="GO:0005525">
    <property type="term" value="F:GTP binding"/>
    <property type="evidence" value="ECO:0007669"/>
    <property type="project" value="InterPro"/>
</dbReference>
<feature type="compositionally biased region" description="Polar residues" evidence="3">
    <location>
        <begin position="567"/>
        <end position="576"/>
    </location>
</feature>
<evidence type="ECO:0000313" key="5">
    <source>
        <dbReference type="EMBL" id="CAD7244826.1"/>
    </source>
</evidence>
<feature type="compositionally biased region" description="Basic and acidic residues" evidence="3">
    <location>
        <begin position="544"/>
        <end position="553"/>
    </location>
</feature>
<feature type="compositionally biased region" description="Basic and acidic residues" evidence="3">
    <location>
        <begin position="465"/>
        <end position="479"/>
    </location>
</feature>
<accession>A0A7R8XCT3</accession>
<name>A0A7R8XCT3_9CRUS</name>
<evidence type="ECO:0000313" key="6">
    <source>
        <dbReference type="Proteomes" id="UP000677054"/>
    </source>
</evidence>